<evidence type="ECO:0000313" key="2">
    <source>
        <dbReference type="Ensembl" id="ENSPSTP00000017858.1"/>
    </source>
</evidence>
<keyword evidence="1" id="KW-0812">Transmembrane</keyword>
<dbReference type="AlphaFoldDB" id="A0A8C9FN13"/>
<evidence type="ECO:0000256" key="1">
    <source>
        <dbReference type="SAM" id="Phobius"/>
    </source>
</evidence>
<dbReference type="Proteomes" id="UP000694428">
    <property type="component" value="Unplaced"/>
</dbReference>
<sequence>MWCSLRFVEPFLAIGRSSTVLEIITNQTSVALDLLADQFIQMRNAIFQHLCRTLNESSYYLQIDDNGEVVKQIIKEMRKLAHVPIQMWKGWELDMFSWLPGGPWVKHALFFLLCAATVLIFVPCLIPCFMQLIRHILKGMQITAMNNE</sequence>
<organism evidence="2 3">
    <name type="scientific">Pavo cristatus</name>
    <name type="common">Indian peafowl</name>
    <name type="synonym">Blue peafowl</name>
    <dbReference type="NCBI Taxonomy" id="9049"/>
    <lineage>
        <taxon>Eukaryota</taxon>
        <taxon>Metazoa</taxon>
        <taxon>Chordata</taxon>
        <taxon>Craniata</taxon>
        <taxon>Vertebrata</taxon>
        <taxon>Euteleostomi</taxon>
        <taxon>Archelosauria</taxon>
        <taxon>Archosauria</taxon>
        <taxon>Dinosauria</taxon>
        <taxon>Saurischia</taxon>
        <taxon>Theropoda</taxon>
        <taxon>Coelurosauria</taxon>
        <taxon>Aves</taxon>
        <taxon>Neognathae</taxon>
        <taxon>Galloanserae</taxon>
        <taxon>Galliformes</taxon>
        <taxon>Phasianidae</taxon>
        <taxon>Phasianinae</taxon>
        <taxon>Pavo</taxon>
    </lineage>
</organism>
<proteinExistence type="predicted"/>
<reference evidence="2" key="1">
    <citation type="submission" date="2025-08" db="UniProtKB">
        <authorList>
            <consortium name="Ensembl"/>
        </authorList>
    </citation>
    <scope>IDENTIFICATION</scope>
</reference>
<keyword evidence="1" id="KW-0472">Membrane</keyword>
<accession>A0A8C9FN13</accession>
<dbReference type="Ensembl" id="ENSPSTT00000018717.1">
    <property type="protein sequence ID" value="ENSPSTP00000017858.1"/>
    <property type="gene ID" value="ENSPSTG00000012796.1"/>
</dbReference>
<reference evidence="2" key="2">
    <citation type="submission" date="2025-09" db="UniProtKB">
        <authorList>
            <consortium name="Ensembl"/>
        </authorList>
    </citation>
    <scope>IDENTIFICATION</scope>
</reference>
<name>A0A8C9FN13_PAVCR</name>
<protein>
    <submittedName>
        <fullName evidence="2">Uncharacterized protein</fullName>
    </submittedName>
</protein>
<evidence type="ECO:0000313" key="3">
    <source>
        <dbReference type="Proteomes" id="UP000694428"/>
    </source>
</evidence>
<keyword evidence="1" id="KW-1133">Transmembrane helix</keyword>
<keyword evidence="3" id="KW-1185">Reference proteome</keyword>
<feature type="transmembrane region" description="Helical" evidence="1">
    <location>
        <begin position="108"/>
        <end position="130"/>
    </location>
</feature>